<evidence type="ECO:0000313" key="6">
    <source>
        <dbReference type="EMBL" id="KAG5457955.1"/>
    </source>
</evidence>
<protein>
    <submittedName>
        <fullName evidence="6">Actin-domain-containing protein</fullName>
    </submittedName>
</protein>
<dbReference type="PANTHER" id="PTHR11937">
    <property type="entry name" value="ACTIN"/>
    <property type="match status" value="1"/>
</dbReference>
<dbReference type="PROSITE" id="PS01132">
    <property type="entry name" value="ACTINS_ACT_LIKE"/>
    <property type="match status" value="1"/>
</dbReference>
<evidence type="ECO:0000256" key="3">
    <source>
        <dbReference type="ARBA" id="ARBA00023212"/>
    </source>
</evidence>
<name>A0A8H8DGU2_9FUNG</name>
<dbReference type="FunFam" id="3.30.420.40:FF:000188">
    <property type="entry name" value="Actin like 6B"/>
    <property type="match status" value="1"/>
</dbReference>
<dbReference type="SMART" id="SM00268">
    <property type="entry name" value="ACTIN"/>
    <property type="match status" value="1"/>
</dbReference>
<feature type="compositionally biased region" description="Basic and acidic residues" evidence="5">
    <location>
        <begin position="293"/>
        <end position="302"/>
    </location>
</feature>
<feature type="compositionally biased region" description="Gly residues" evidence="5">
    <location>
        <begin position="358"/>
        <end position="367"/>
    </location>
</feature>
<dbReference type="AlphaFoldDB" id="A0A8H8DGU2"/>
<dbReference type="Gene3D" id="3.30.420.40">
    <property type="match status" value="2"/>
</dbReference>
<keyword evidence="2" id="KW-0963">Cytoplasm</keyword>
<feature type="region of interest" description="Disordered" evidence="5">
    <location>
        <begin position="184"/>
        <end position="343"/>
    </location>
</feature>
<dbReference type="InterPro" id="IPR004000">
    <property type="entry name" value="Actin"/>
</dbReference>
<feature type="region of interest" description="Disordered" evidence="5">
    <location>
        <begin position="348"/>
        <end position="367"/>
    </location>
</feature>
<dbReference type="OrthoDB" id="5132116at2759"/>
<keyword evidence="7" id="KW-1185">Reference proteome</keyword>
<comment type="caution">
    <text evidence="6">The sequence shown here is derived from an EMBL/GenBank/DDBJ whole genome shotgun (WGS) entry which is preliminary data.</text>
</comment>
<evidence type="ECO:0000313" key="7">
    <source>
        <dbReference type="Proteomes" id="UP000673691"/>
    </source>
</evidence>
<dbReference type="EMBL" id="JAEFCI010009216">
    <property type="protein sequence ID" value="KAG5457955.1"/>
    <property type="molecule type" value="Genomic_DNA"/>
</dbReference>
<dbReference type="Proteomes" id="UP000673691">
    <property type="component" value="Unassembled WGS sequence"/>
</dbReference>
<evidence type="ECO:0000256" key="1">
    <source>
        <dbReference type="ARBA" id="ARBA00004245"/>
    </source>
</evidence>
<sequence length="367" mass="40425">MEFSDVLLNQPVVIDNGSGVIKAGFAGGEQPKCFFPSCVGRPKHHRIMAGAVEGDVFIGRQAQELRGLLKINFPMEHGVVTDWDDMERIWQHVYSEELKTLSEEHPVLLTEAPLNPRSNREQAAQVFFETFNVPAMYTSVQAVLRRTTGIVLDSGDGVTHAVPVYEGFAMRHAIRRIDVAGRESAAAAPEGRVQLPHDGRKGGRPNHQGEDVLRRAESFKGREGVGREVRLFRASRRQQHQGAGGGGRGQARNRALPRPRNPVQPGADRAGVPGHPPNGRRLDQQGGPGPSKEPVREHRPLGRLDAVQGLRRPAAARGEEALDERHQNQNLRAPGEKIQHVDRRQHSGVFEHFQKDVGVGGGLPRRS</sequence>
<dbReference type="InterPro" id="IPR043129">
    <property type="entry name" value="ATPase_NBD"/>
</dbReference>
<comment type="similarity">
    <text evidence="4">Belongs to the actin family. ARP1 subfamily.</text>
</comment>
<feature type="compositionally biased region" description="Basic and acidic residues" evidence="5">
    <location>
        <begin position="195"/>
        <end position="231"/>
    </location>
</feature>
<dbReference type="GO" id="GO:0005856">
    <property type="term" value="C:cytoskeleton"/>
    <property type="evidence" value="ECO:0007669"/>
    <property type="project" value="UniProtKB-SubCell"/>
</dbReference>
<feature type="compositionally biased region" description="Basic and acidic residues" evidence="5">
    <location>
        <begin position="334"/>
        <end position="343"/>
    </location>
</feature>
<dbReference type="InterPro" id="IPR020902">
    <property type="entry name" value="Actin/actin-like_CS"/>
</dbReference>
<gene>
    <name evidence="6" type="ORF">BJ554DRAFT_1920</name>
</gene>
<comment type="subcellular location">
    <subcellularLocation>
        <location evidence="1">Cytoplasm</location>
        <location evidence="1">Cytoskeleton</location>
    </subcellularLocation>
</comment>
<evidence type="ECO:0000256" key="2">
    <source>
        <dbReference type="ARBA" id="ARBA00022490"/>
    </source>
</evidence>
<dbReference type="Pfam" id="PF00022">
    <property type="entry name" value="Actin"/>
    <property type="match status" value="1"/>
</dbReference>
<evidence type="ECO:0000256" key="5">
    <source>
        <dbReference type="SAM" id="MobiDB-lite"/>
    </source>
</evidence>
<proteinExistence type="inferred from homology"/>
<dbReference type="PRINTS" id="PR00190">
    <property type="entry name" value="ACTIN"/>
</dbReference>
<evidence type="ECO:0000256" key="4">
    <source>
        <dbReference type="ARBA" id="ARBA00038483"/>
    </source>
</evidence>
<dbReference type="SUPFAM" id="SSF53067">
    <property type="entry name" value="Actin-like ATPase domain"/>
    <property type="match status" value="2"/>
</dbReference>
<feature type="compositionally biased region" description="Basic and acidic residues" evidence="5">
    <location>
        <begin position="317"/>
        <end position="327"/>
    </location>
</feature>
<reference evidence="6 7" key="1">
    <citation type="journal article" name="Sci. Rep.">
        <title>Genome-scale phylogenetic analyses confirm Olpidium as the closest living zoosporic fungus to the non-flagellated, terrestrial fungi.</title>
        <authorList>
            <person name="Chang Y."/>
            <person name="Rochon D."/>
            <person name="Sekimoto S."/>
            <person name="Wang Y."/>
            <person name="Chovatia M."/>
            <person name="Sandor L."/>
            <person name="Salamov A."/>
            <person name="Grigoriev I.V."/>
            <person name="Stajich J.E."/>
            <person name="Spatafora J.W."/>
        </authorList>
    </citation>
    <scope>NUCLEOTIDE SEQUENCE [LARGE SCALE GENOMIC DNA]</scope>
    <source>
        <strain evidence="6">S191</strain>
    </source>
</reference>
<accession>A0A8H8DGU2</accession>
<organism evidence="6 7">
    <name type="scientific">Olpidium bornovanus</name>
    <dbReference type="NCBI Taxonomy" id="278681"/>
    <lineage>
        <taxon>Eukaryota</taxon>
        <taxon>Fungi</taxon>
        <taxon>Fungi incertae sedis</taxon>
        <taxon>Olpidiomycota</taxon>
        <taxon>Olpidiomycotina</taxon>
        <taxon>Olpidiomycetes</taxon>
        <taxon>Olpidiales</taxon>
        <taxon>Olpidiaceae</taxon>
        <taxon>Olpidium</taxon>
    </lineage>
</organism>
<keyword evidence="3" id="KW-0206">Cytoskeleton</keyword>